<evidence type="ECO:0000256" key="1">
    <source>
        <dbReference type="SAM" id="MobiDB-lite"/>
    </source>
</evidence>
<dbReference type="EMBL" id="CAVNYO010000403">
    <property type="protein sequence ID" value="CAK5275037.1"/>
    <property type="molecule type" value="Genomic_DNA"/>
</dbReference>
<evidence type="ECO:0000256" key="2">
    <source>
        <dbReference type="SAM" id="SignalP"/>
    </source>
</evidence>
<gene>
    <name evidence="3" type="ORF">MYCIT1_LOCUS22541</name>
</gene>
<feature type="chain" id="PRO_5042086168" evidence="2">
    <location>
        <begin position="22"/>
        <end position="200"/>
    </location>
</feature>
<dbReference type="AlphaFoldDB" id="A0AAD2K2D6"/>
<accession>A0AAD2K2D6</accession>
<evidence type="ECO:0000313" key="3">
    <source>
        <dbReference type="EMBL" id="CAK5275037.1"/>
    </source>
</evidence>
<feature type="compositionally biased region" description="Polar residues" evidence="1">
    <location>
        <begin position="113"/>
        <end position="126"/>
    </location>
</feature>
<feature type="region of interest" description="Disordered" evidence="1">
    <location>
        <begin position="112"/>
        <end position="138"/>
    </location>
</feature>
<sequence length="200" mass="21510">PAARFPSFLFLVFSLVPPSLCVVPRPPFRPLGRKLRLVLGPAASLWMALSAAPAVPSPPLPPPASSTSGPCPKTLRSLPSLKAPALLHCELPSQVLRLNTFGTTRLLVRSRAQGRTSLQNRNSRSFRPTEPGDPRDSVDSAALDFAGPNSAWPSRTLRPSRFSSPGLDTPLPKRLLRSHLSPGRSVLHLAHSRAVPCGDF</sequence>
<feature type="signal peptide" evidence="2">
    <location>
        <begin position="1"/>
        <end position="21"/>
    </location>
</feature>
<proteinExistence type="predicted"/>
<evidence type="ECO:0000313" key="4">
    <source>
        <dbReference type="Proteomes" id="UP001295794"/>
    </source>
</evidence>
<organism evidence="3 4">
    <name type="scientific">Mycena citricolor</name>
    <dbReference type="NCBI Taxonomy" id="2018698"/>
    <lineage>
        <taxon>Eukaryota</taxon>
        <taxon>Fungi</taxon>
        <taxon>Dikarya</taxon>
        <taxon>Basidiomycota</taxon>
        <taxon>Agaricomycotina</taxon>
        <taxon>Agaricomycetes</taxon>
        <taxon>Agaricomycetidae</taxon>
        <taxon>Agaricales</taxon>
        <taxon>Marasmiineae</taxon>
        <taxon>Mycenaceae</taxon>
        <taxon>Mycena</taxon>
    </lineage>
</organism>
<name>A0AAD2K2D6_9AGAR</name>
<keyword evidence="4" id="KW-1185">Reference proteome</keyword>
<keyword evidence="2" id="KW-0732">Signal</keyword>
<protein>
    <submittedName>
        <fullName evidence="3">Uncharacterized protein</fullName>
    </submittedName>
</protein>
<feature type="non-terminal residue" evidence="3">
    <location>
        <position position="200"/>
    </location>
</feature>
<dbReference type="Proteomes" id="UP001295794">
    <property type="component" value="Unassembled WGS sequence"/>
</dbReference>
<reference evidence="3" key="1">
    <citation type="submission" date="2023-11" db="EMBL/GenBank/DDBJ databases">
        <authorList>
            <person name="De Vega J J."/>
            <person name="De Vega J J."/>
        </authorList>
    </citation>
    <scope>NUCLEOTIDE SEQUENCE</scope>
</reference>
<comment type="caution">
    <text evidence="3">The sequence shown here is derived from an EMBL/GenBank/DDBJ whole genome shotgun (WGS) entry which is preliminary data.</text>
</comment>